<dbReference type="Proteomes" id="UP000297280">
    <property type="component" value="Unassembled WGS sequence"/>
</dbReference>
<sequence>MEASSTGITMSIASIMARHFNFYEILNGTVVRSQLHELIYNYSQQQHEMVESPAHPAALDTGIHILLVQISKGLGEDGATVVP</sequence>
<evidence type="ECO:0000313" key="2">
    <source>
        <dbReference type="Proteomes" id="UP000297280"/>
    </source>
</evidence>
<comment type="caution">
    <text evidence="1">The sequence shown here is derived from an EMBL/GenBank/DDBJ whole genome shotgun (WGS) entry which is preliminary data.</text>
</comment>
<organism evidence="1 2">
    <name type="scientific">Botrytis porri</name>
    <dbReference type="NCBI Taxonomy" id="87229"/>
    <lineage>
        <taxon>Eukaryota</taxon>
        <taxon>Fungi</taxon>
        <taxon>Dikarya</taxon>
        <taxon>Ascomycota</taxon>
        <taxon>Pezizomycotina</taxon>
        <taxon>Leotiomycetes</taxon>
        <taxon>Helotiales</taxon>
        <taxon>Sclerotiniaceae</taxon>
        <taxon>Botrytis</taxon>
    </lineage>
</organism>
<dbReference type="AlphaFoldDB" id="A0A4Z1KGI4"/>
<gene>
    <name evidence="1" type="ORF">BPOR_0420g00010</name>
</gene>
<keyword evidence="2" id="KW-1185">Reference proteome</keyword>
<proteinExistence type="predicted"/>
<dbReference type="EMBL" id="PQXO01000419">
    <property type="protein sequence ID" value="TGO85201.1"/>
    <property type="molecule type" value="Genomic_DNA"/>
</dbReference>
<protein>
    <submittedName>
        <fullName evidence="1">Uncharacterized protein</fullName>
    </submittedName>
</protein>
<accession>A0A4Z1KGI4</accession>
<name>A0A4Z1KGI4_9HELO</name>
<evidence type="ECO:0000313" key="1">
    <source>
        <dbReference type="EMBL" id="TGO85201.1"/>
    </source>
</evidence>
<reference evidence="1 2" key="1">
    <citation type="submission" date="2017-12" db="EMBL/GenBank/DDBJ databases">
        <title>Comparative genomics of Botrytis spp.</title>
        <authorList>
            <person name="Valero-Jimenez C.A."/>
            <person name="Tapia P."/>
            <person name="Veloso J."/>
            <person name="Silva-Moreno E."/>
            <person name="Staats M."/>
            <person name="Valdes J.H."/>
            <person name="Van Kan J.A.L."/>
        </authorList>
    </citation>
    <scope>NUCLEOTIDE SEQUENCE [LARGE SCALE GENOMIC DNA]</scope>
    <source>
        <strain evidence="1 2">MUCL3349</strain>
    </source>
</reference>